<sequence length="227" mass="25826">MQNYLPLQRSQRLNCMKIIFPCSVGQRGWNRIQNYLPCSTVNAWNQSNKITPCSVVNVRAELRRNPCALAAWSTYGTVCKLICPCSMVNGLNCIQNYCPAAWSTYGIAYKPHVLCSVDNVWNCMETICLCSFQRMELYENYLPFACGRRLEQHTKPSALAAWSTYGTVVYKTTVLPRGSERMELWRQTYVPACGQRMNCVQNHLPLFAAFSTYGTVLQPFTRSAVNV</sequence>
<keyword evidence="2" id="KW-1185">Reference proteome</keyword>
<protein>
    <submittedName>
        <fullName evidence="1">Uncharacterized protein</fullName>
    </submittedName>
</protein>
<dbReference type="AlphaFoldDB" id="A0A4Y2SZZ0"/>
<proteinExistence type="predicted"/>
<reference evidence="1 2" key="1">
    <citation type="journal article" date="2019" name="Sci. Rep.">
        <title>Orb-weaving spider Araneus ventricosus genome elucidates the spidroin gene catalogue.</title>
        <authorList>
            <person name="Kono N."/>
            <person name="Nakamura H."/>
            <person name="Ohtoshi R."/>
            <person name="Moran D.A.P."/>
            <person name="Shinohara A."/>
            <person name="Yoshida Y."/>
            <person name="Fujiwara M."/>
            <person name="Mori M."/>
            <person name="Tomita M."/>
            <person name="Arakawa K."/>
        </authorList>
    </citation>
    <scope>NUCLEOTIDE SEQUENCE [LARGE SCALE GENOMIC DNA]</scope>
</reference>
<dbReference type="EMBL" id="BGPR01024989">
    <property type="protein sequence ID" value="GBN93521.1"/>
    <property type="molecule type" value="Genomic_DNA"/>
</dbReference>
<dbReference type="Proteomes" id="UP000499080">
    <property type="component" value="Unassembled WGS sequence"/>
</dbReference>
<comment type="caution">
    <text evidence="1">The sequence shown here is derived from an EMBL/GenBank/DDBJ whole genome shotgun (WGS) entry which is preliminary data.</text>
</comment>
<evidence type="ECO:0000313" key="1">
    <source>
        <dbReference type="EMBL" id="GBN93521.1"/>
    </source>
</evidence>
<accession>A0A4Y2SZZ0</accession>
<evidence type="ECO:0000313" key="2">
    <source>
        <dbReference type="Proteomes" id="UP000499080"/>
    </source>
</evidence>
<name>A0A4Y2SZZ0_ARAVE</name>
<organism evidence="1 2">
    <name type="scientific">Araneus ventricosus</name>
    <name type="common">Orbweaver spider</name>
    <name type="synonym">Epeira ventricosa</name>
    <dbReference type="NCBI Taxonomy" id="182803"/>
    <lineage>
        <taxon>Eukaryota</taxon>
        <taxon>Metazoa</taxon>
        <taxon>Ecdysozoa</taxon>
        <taxon>Arthropoda</taxon>
        <taxon>Chelicerata</taxon>
        <taxon>Arachnida</taxon>
        <taxon>Araneae</taxon>
        <taxon>Araneomorphae</taxon>
        <taxon>Entelegynae</taxon>
        <taxon>Araneoidea</taxon>
        <taxon>Araneidae</taxon>
        <taxon>Araneus</taxon>
    </lineage>
</organism>
<gene>
    <name evidence="1" type="ORF">AVEN_174516_1</name>
</gene>